<dbReference type="HAMAP" id="MF_00701">
    <property type="entry name" value="DNA_primase_lrg_arc"/>
    <property type="match status" value="1"/>
</dbReference>
<keyword evidence="9" id="KW-0548">Nucleotidyltransferase</keyword>
<keyword evidence="9" id="KW-0808">Transferase</keyword>
<evidence type="ECO:0000256" key="7">
    <source>
        <dbReference type="ARBA" id="ARBA00023014"/>
    </source>
</evidence>
<evidence type="ECO:0000259" key="8">
    <source>
        <dbReference type="Pfam" id="PF04104"/>
    </source>
</evidence>
<name>T1BXV7_9ZZZZ</name>
<gene>
    <name evidence="9" type="ORF">B1A_10994</name>
</gene>
<dbReference type="GO" id="GO:0051539">
    <property type="term" value="F:4 iron, 4 sulfur cluster binding"/>
    <property type="evidence" value="ECO:0007669"/>
    <property type="project" value="UniProtKB-KW"/>
</dbReference>
<keyword evidence="7" id="KW-0411">Iron-sulfur</keyword>
<dbReference type="PANTHER" id="PTHR10537:SF3">
    <property type="entry name" value="DNA PRIMASE LARGE SUBUNIT"/>
    <property type="match status" value="1"/>
</dbReference>
<dbReference type="GO" id="GO:0006270">
    <property type="term" value="P:DNA replication initiation"/>
    <property type="evidence" value="ECO:0007669"/>
    <property type="project" value="TreeGrafter"/>
</dbReference>
<dbReference type="GO" id="GO:0006269">
    <property type="term" value="P:DNA replication, synthesis of primer"/>
    <property type="evidence" value="ECO:0007669"/>
    <property type="project" value="UniProtKB-KW"/>
</dbReference>
<dbReference type="GO" id="GO:0003899">
    <property type="term" value="F:DNA-directed RNA polymerase activity"/>
    <property type="evidence" value="ECO:0007669"/>
    <property type="project" value="InterPro"/>
</dbReference>
<reference evidence="9" key="1">
    <citation type="submission" date="2013-08" db="EMBL/GenBank/DDBJ databases">
        <authorList>
            <person name="Mendez C."/>
            <person name="Richter M."/>
            <person name="Ferrer M."/>
            <person name="Sanchez J."/>
        </authorList>
    </citation>
    <scope>NUCLEOTIDE SEQUENCE</scope>
</reference>
<dbReference type="InterPro" id="IPR023642">
    <property type="entry name" value="DNA_primase_lsu_PriL"/>
</dbReference>
<reference evidence="9" key="2">
    <citation type="journal article" date="2014" name="ISME J.">
        <title>Microbial stratification in low pH oxic and suboxic macroscopic growths along an acid mine drainage.</title>
        <authorList>
            <person name="Mendez-Garcia C."/>
            <person name="Mesa V."/>
            <person name="Sprenger R.R."/>
            <person name="Richter M."/>
            <person name="Diez M.S."/>
            <person name="Solano J."/>
            <person name="Bargiela R."/>
            <person name="Golyshina O.V."/>
            <person name="Manteca A."/>
            <person name="Ramos J.L."/>
            <person name="Gallego J.R."/>
            <person name="Llorente I."/>
            <person name="Martins Dos Santos V.A."/>
            <person name="Jensen O.N."/>
            <person name="Pelaez A.I."/>
            <person name="Sanchez J."/>
            <person name="Ferrer M."/>
        </authorList>
    </citation>
    <scope>NUCLEOTIDE SEQUENCE</scope>
</reference>
<evidence type="ECO:0000313" key="9">
    <source>
        <dbReference type="EMBL" id="EQD58029.1"/>
    </source>
</evidence>
<evidence type="ECO:0000256" key="6">
    <source>
        <dbReference type="ARBA" id="ARBA00023004"/>
    </source>
</evidence>
<dbReference type="GO" id="GO:1990077">
    <property type="term" value="C:primosome complex"/>
    <property type="evidence" value="ECO:0007669"/>
    <property type="project" value="UniProtKB-KW"/>
</dbReference>
<comment type="cofactor">
    <cofactor evidence="1">
        <name>[4Fe-4S] cluster</name>
        <dbReference type="ChEBI" id="CHEBI:49883"/>
    </cofactor>
</comment>
<proteinExistence type="inferred from homology"/>
<dbReference type="CDD" id="cd06560">
    <property type="entry name" value="PriL"/>
    <property type="match status" value="1"/>
</dbReference>
<dbReference type="Pfam" id="PF04104">
    <property type="entry name" value="DNA_primase_lrg"/>
    <property type="match status" value="1"/>
</dbReference>
<keyword evidence="3" id="KW-0639">Primosome</keyword>
<dbReference type="AlphaFoldDB" id="T1BXV7"/>
<accession>T1BXV7</accession>
<protein>
    <submittedName>
        <fullName evidence="9">DNA primase large subunit</fullName>
        <ecNumber evidence="9">2.7.7.-</ecNumber>
    </submittedName>
</protein>
<keyword evidence="6" id="KW-0408">Iron</keyword>
<keyword evidence="5" id="KW-0479">Metal-binding</keyword>
<organism evidence="9">
    <name type="scientific">mine drainage metagenome</name>
    <dbReference type="NCBI Taxonomy" id="410659"/>
    <lineage>
        <taxon>unclassified sequences</taxon>
        <taxon>metagenomes</taxon>
        <taxon>ecological metagenomes</taxon>
    </lineage>
</organism>
<evidence type="ECO:0000256" key="1">
    <source>
        <dbReference type="ARBA" id="ARBA00001966"/>
    </source>
</evidence>
<feature type="domain" description="DNA primase large subunit C-terminal" evidence="8">
    <location>
        <begin position="207"/>
        <end position="329"/>
    </location>
</feature>
<dbReference type="InterPro" id="IPR007238">
    <property type="entry name" value="DNA_primase_lsu_euk/arc"/>
</dbReference>
<dbReference type="SUPFAM" id="SSF140914">
    <property type="entry name" value="PriB N-terminal domain-like"/>
    <property type="match status" value="1"/>
</dbReference>
<keyword evidence="4" id="KW-0235">DNA replication</keyword>
<evidence type="ECO:0000256" key="5">
    <source>
        <dbReference type="ARBA" id="ARBA00022723"/>
    </source>
</evidence>
<evidence type="ECO:0000256" key="3">
    <source>
        <dbReference type="ARBA" id="ARBA00022515"/>
    </source>
</evidence>
<sequence length="331" mass="38268">MSKSSSLEQKFSEENIKKIFSKVGENESEIIENNIRFLQLSMDKDIVKFDPDDKVLPLLLWSLTFIDNNSLTSRVLNAYRDIFELRLKKESINSIENYAYSYGINAIYQSDYSLYSLNPEIFATYSRRVTGSKFRLVNQTFLSGEILIENDVLRKIIREAFVVRAKSILEKIDAEKCHIIMEPISEELLQIQETARQMKYSGDLGSVDVSCFPPCILHFLSDAKSGINLAHMARFTMVSFLHNAGMKNEEIMEIFKSAPDFNERITTYQVNHVTGASSGTSYSPPRCTVLKSNHLCYMDSDYVCNTDWLKHPLQYYSYKKKKKNFRKVFSQ</sequence>
<comment type="caution">
    <text evidence="9">The sequence shown here is derived from an EMBL/GenBank/DDBJ whole genome shotgun (WGS) entry which is preliminary data.</text>
</comment>
<evidence type="ECO:0000256" key="4">
    <source>
        <dbReference type="ARBA" id="ARBA00022705"/>
    </source>
</evidence>
<dbReference type="PANTHER" id="PTHR10537">
    <property type="entry name" value="DNA PRIMASE LARGE SUBUNIT"/>
    <property type="match status" value="1"/>
</dbReference>
<dbReference type="EMBL" id="AUZX01007838">
    <property type="protein sequence ID" value="EQD58029.1"/>
    <property type="molecule type" value="Genomic_DNA"/>
</dbReference>
<dbReference type="GO" id="GO:0046872">
    <property type="term" value="F:metal ion binding"/>
    <property type="evidence" value="ECO:0007669"/>
    <property type="project" value="UniProtKB-KW"/>
</dbReference>
<dbReference type="EC" id="2.7.7.-" evidence="9"/>
<dbReference type="InterPro" id="IPR058560">
    <property type="entry name" value="DNA_primase_C"/>
</dbReference>
<evidence type="ECO:0000256" key="2">
    <source>
        <dbReference type="ARBA" id="ARBA00022485"/>
    </source>
</evidence>
<keyword evidence="2" id="KW-0004">4Fe-4S</keyword>